<evidence type="ECO:0000256" key="11">
    <source>
        <dbReference type="SAM" id="MobiDB-lite"/>
    </source>
</evidence>
<evidence type="ECO:0000259" key="12">
    <source>
        <dbReference type="PROSITE" id="PS50086"/>
    </source>
</evidence>
<dbReference type="SUPFAM" id="SSF47923">
    <property type="entry name" value="Ypt/Rab-GAP domain of gyp1p"/>
    <property type="match status" value="1"/>
</dbReference>
<dbReference type="GO" id="GO:0060271">
    <property type="term" value="P:cilium assembly"/>
    <property type="evidence" value="ECO:0007669"/>
    <property type="project" value="UniProtKB-ARBA"/>
</dbReference>
<sequence length="738" mass="82323">MPSMVSTIGGTKFGTPQKLTDTVGRLSGRLARGKGTQTKCVDSVAASFALSTKHRLLAVNPDDNDTRSLQALVLTFDSDGEKLLIGTAQGAIYKVDLLAFRFHLMAYVPDEITCLVALPTEPEPFVVAGQKNGHLFSVNQVTHERSADRPAHDGPVLGVCATTSSGTLCSYSKTEAFVWRGGQLKKMFQLRLNSSALIVKMIYLSDSALLGAFGDDSVYVWCLETLQVSHEVLQLSRHRAGLADVAAADDVFYAAGKSSQVFEFSLAEDRVTRIFSLPDGSGAVAHLSVFPGPFFGQILQVLLESGANKFIHTETGHVVQSLGHPRIRIASTSSSHTGLFLACLLATGHICLHHSTGEVFRRIVLPEAFYDNKPRVLLVDDSTTRVKTPAVAQRSGSGPTAGTRRTPKRGKTPLLNTARLGPIVREHGEFPAQYRRLVWRHLLELPGAHALYVTVAERGQHPAWRNAAQRYPVRDPAVAKVLSSTLSALAWWCPLFAEVEFLPYFVFPFCNVFSSDPLTALEMVITLLVNWCQRWFEFFPYPPISVLGLVENMLAHHCPELLKHYMKLGVTAHVYGWPLLETAFSEVFTQNDWLVAWDHILSNHPSFMLAVVVAYNVVSQAAITRCKSADDVTYYFRNQNVVSVRHVMRRAYSVHENTPDELHARHYMDKFEPIGPNAYPVFNKYPTFIVNHQLEERERISREHQTFLEERGAAVELAKELQDNRAKRRQYQCYHPVT</sequence>
<evidence type="ECO:0000256" key="3">
    <source>
        <dbReference type="ARBA" id="ARBA00014199"/>
    </source>
</evidence>
<proteinExistence type="predicted"/>
<comment type="subcellular location">
    <subcellularLocation>
        <location evidence="1">Cell projection</location>
        <location evidence="1">Cilium</location>
    </subcellularLocation>
    <subcellularLocation>
        <location evidence="2">Cytoplasm</location>
        <location evidence="2">Cytoskeleton</location>
        <location evidence="2">Microtubule organizing center</location>
        <location evidence="2">Centrosome</location>
        <location evidence="2">Centriolar satellite</location>
    </subcellularLocation>
</comment>
<name>A0A6A4W1G6_AMPAM</name>
<gene>
    <name evidence="13" type="primary">tbc1d31_1</name>
    <name evidence="13" type="ORF">FJT64_003024</name>
</gene>
<evidence type="ECO:0000313" key="13">
    <source>
        <dbReference type="EMBL" id="KAF0301827.1"/>
    </source>
</evidence>
<organism evidence="13 14">
    <name type="scientific">Amphibalanus amphitrite</name>
    <name type="common">Striped barnacle</name>
    <name type="synonym">Balanus amphitrite</name>
    <dbReference type="NCBI Taxonomy" id="1232801"/>
    <lineage>
        <taxon>Eukaryota</taxon>
        <taxon>Metazoa</taxon>
        <taxon>Ecdysozoa</taxon>
        <taxon>Arthropoda</taxon>
        <taxon>Crustacea</taxon>
        <taxon>Multicrustacea</taxon>
        <taxon>Cirripedia</taxon>
        <taxon>Thoracica</taxon>
        <taxon>Thoracicalcarea</taxon>
        <taxon>Balanomorpha</taxon>
        <taxon>Balanoidea</taxon>
        <taxon>Balanidae</taxon>
        <taxon>Amphibalaninae</taxon>
        <taxon>Amphibalanus</taxon>
    </lineage>
</organism>
<dbReference type="Gene3D" id="1.10.472.80">
    <property type="entry name" value="Ypt/Rab-GAP domain of gyp1p, domain 3"/>
    <property type="match status" value="1"/>
</dbReference>
<keyword evidence="14" id="KW-1185">Reference proteome</keyword>
<keyword evidence="4" id="KW-0963">Cytoplasm</keyword>
<dbReference type="InterPro" id="IPR051570">
    <property type="entry name" value="TBC1_cilium_biogenesis"/>
</dbReference>
<dbReference type="OrthoDB" id="5578278at2759"/>
<dbReference type="PROSITE" id="PS50086">
    <property type="entry name" value="TBC_RABGAP"/>
    <property type="match status" value="1"/>
</dbReference>
<evidence type="ECO:0000256" key="2">
    <source>
        <dbReference type="ARBA" id="ARBA00004607"/>
    </source>
</evidence>
<dbReference type="GO" id="GO:0036064">
    <property type="term" value="C:ciliary basal body"/>
    <property type="evidence" value="ECO:0007669"/>
    <property type="project" value="TreeGrafter"/>
</dbReference>
<dbReference type="Proteomes" id="UP000440578">
    <property type="component" value="Unassembled WGS sequence"/>
</dbReference>
<evidence type="ECO:0000256" key="4">
    <source>
        <dbReference type="ARBA" id="ARBA00022490"/>
    </source>
</evidence>
<dbReference type="InterPro" id="IPR015943">
    <property type="entry name" value="WD40/YVTN_repeat-like_dom_sf"/>
</dbReference>
<accession>A0A6A4W1G6</accession>
<feature type="domain" description="Rab-GAP TBC" evidence="12">
    <location>
        <begin position="429"/>
        <end position="604"/>
    </location>
</feature>
<keyword evidence="7" id="KW-0175">Coiled coil</keyword>
<evidence type="ECO:0000313" key="14">
    <source>
        <dbReference type="Proteomes" id="UP000440578"/>
    </source>
</evidence>
<dbReference type="FunFam" id="1.10.472.80:FF:000022">
    <property type="entry name" value="TBC1 domain family, member 31"/>
    <property type="match status" value="1"/>
</dbReference>
<dbReference type="InterPro" id="IPR035969">
    <property type="entry name" value="Rab-GAP_TBC_sf"/>
</dbReference>
<dbReference type="AlphaFoldDB" id="A0A6A4W1G6"/>
<comment type="caution">
    <text evidence="13">The sequence shown here is derived from an EMBL/GenBank/DDBJ whole genome shotgun (WGS) entry which is preliminary data.</text>
</comment>
<feature type="region of interest" description="Disordered" evidence="11">
    <location>
        <begin position="387"/>
        <end position="413"/>
    </location>
</feature>
<keyword evidence="8" id="KW-0206">Cytoskeleton</keyword>
<dbReference type="SUPFAM" id="SSF50978">
    <property type="entry name" value="WD40 repeat-like"/>
    <property type="match status" value="1"/>
</dbReference>
<comment type="function">
    <text evidence="10">Molecular adapter which is involved in cilium biogenesis. Part of a functional complex including OFD1 a centriolar protein involved in cilium assembly. Could regulate the cAMP-dependent phosphorylation of OFD1, and its subsequent ubiquitination by PJA2 which ultimately leads to its proteasomal degradation.</text>
</comment>
<dbReference type="Gene3D" id="2.130.10.10">
    <property type="entry name" value="YVTN repeat-like/Quinoprotein amine dehydrogenase"/>
    <property type="match status" value="1"/>
</dbReference>
<dbReference type="PANTHER" id="PTHR19853">
    <property type="entry name" value="WD REPEAT CONTAINING PROTEIN 3 WDR3"/>
    <property type="match status" value="1"/>
</dbReference>
<evidence type="ECO:0000256" key="7">
    <source>
        <dbReference type="ARBA" id="ARBA00023054"/>
    </source>
</evidence>
<dbReference type="InterPro" id="IPR000195">
    <property type="entry name" value="Rab-GAP-TBC_dom"/>
</dbReference>
<dbReference type="EMBL" id="VIIS01001115">
    <property type="protein sequence ID" value="KAF0301827.1"/>
    <property type="molecule type" value="Genomic_DNA"/>
</dbReference>
<reference evidence="13 14" key="1">
    <citation type="submission" date="2019-07" db="EMBL/GenBank/DDBJ databases">
        <title>Draft genome assembly of a fouling barnacle, Amphibalanus amphitrite (Darwin, 1854): The first reference genome for Thecostraca.</title>
        <authorList>
            <person name="Kim W."/>
        </authorList>
    </citation>
    <scope>NUCLEOTIDE SEQUENCE [LARGE SCALE GENOMIC DNA]</scope>
    <source>
        <strain evidence="13">SNU_AA5</strain>
        <tissue evidence="13">Soma without cirri and trophi</tissue>
    </source>
</reference>
<dbReference type="GO" id="GO:0034451">
    <property type="term" value="C:centriolar satellite"/>
    <property type="evidence" value="ECO:0007669"/>
    <property type="project" value="UniProtKB-SubCell"/>
</dbReference>
<evidence type="ECO:0000256" key="5">
    <source>
        <dbReference type="ARBA" id="ARBA00022574"/>
    </source>
</evidence>
<dbReference type="InterPro" id="IPR036322">
    <property type="entry name" value="WD40_repeat_dom_sf"/>
</dbReference>
<evidence type="ECO:0000256" key="1">
    <source>
        <dbReference type="ARBA" id="ARBA00004138"/>
    </source>
</evidence>
<keyword evidence="5" id="KW-0853">WD repeat</keyword>
<evidence type="ECO:0000256" key="6">
    <source>
        <dbReference type="ARBA" id="ARBA00022737"/>
    </source>
</evidence>
<protein>
    <recommendedName>
        <fullName evidence="3">TBC1 domain family member 31</fullName>
    </recommendedName>
</protein>
<dbReference type="GO" id="GO:0060090">
    <property type="term" value="F:molecular adaptor activity"/>
    <property type="evidence" value="ECO:0007669"/>
    <property type="project" value="UniProtKB-ARBA"/>
</dbReference>
<keyword evidence="6" id="KW-0677">Repeat</keyword>
<dbReference type="Pfam" id="PF00566">
    <property type="entry name" value="RabGAP-TBC"/>
    <property type="match status" value="1"/>
</dbReference>
<evidence type="ECO:0000256" key="9">
    <source>
        <dbReference type="ARBA" id="ARBA00023273"/>
    </source>
</evidence>
<evidence type="ECO:0000256" key="10">
    <source>
        <dbReference type="ARBA" id="ARBA00034464"/>
    </source>
</evidence>
<evidence type="ECO:0000256" key="8">
    <source>
        <dbReference type="ARBA" id="ARBA00023212"/>
    </source>
</evidence>
<dbReference type="PANTHER" id="PTHR19853:SF1">
    <property type="entry name" value="TBC1 DOMAIN FAMILY MEMBER 31"/>
    <property type="match status" value="1"/>
</dbReference>
<keyword evidence="9" id="KW-0966">Cell projection</keyword>